<keyword evidence="7" id="KW-1185">Reference proteome</keyword>
<dbReference type="InterPro" id="IPR003807">
    <property type="entry name" value="DUF202"/>
</dbReference>
<comment type="caution">
    <text evidence="6">The sequence shown here is derived from an EMBL/GenBank/DDBJ whole genome shotgun (WGS) entry which is preliminary data.</text>
</comment>
<dbReference type="OrthoDB" id="6493944at2759"/>
<dbReference type="Gene3D" id="3.20.100.30">
    <property type="entry name" value="VTC, catalytic tunnel domain"/>
    <property type="match status" value="1"/>
</dbReference>
<keyword evidence="3" id="KW-0812">Transmembrane</keyword>
<evidence type="ECO:0000256" key="5">
    <source>
        <dbReference type="ARBA" id="ARBA00023136"/>
    </source>
</evidence>
<accession>A0A8J1U8L1</accession>
<evidence type="ECO:0000256" key="1">
    <source>
        <dbReference type="ARBA" id="ARBA00004128"/>
    </source>
</evidence>
<evidence type="ECO:0000256" key="2">
    <source>
        <dbReference type="ARBA" id="ARBA00022554"/>
    </source>
</evidence>
<evidence type="ECO:0000256" key="3">
    <source>
        <dbReference type="ARBA" id="ARBA00022692"/>
    </source>
</evidence>
<keyword evidence="4" id="KW-1133">Transmembrane helix</keyword>
<dbReference type="EMBL" id="CAIIXF020000001">
    <property type="protein sequence ID" value="CAH1773898.1"/>
    <property type="molecule type" value="Genomic_DNA"/>
</dbReference>
<evidence type="ECO:0000313" key="6">
    <source>
        <dbReference type="EMBL" id="CAH1773898.1"/>
    </source>
</evidence>
<dbReference type="Pfam" id="PF02656">
    <property type="entry name" value="DUF202"/>
    <property type="match status" value="1"/>
</dbReference>
<comment type="subcellular location">
    <subcellularLocation>
        <location evidence="1">Vacuole membrane</location>
        <topology evidence="1">Multi-pass membrane protein</topology>
    </subcellularLocation>
</comment>
<dbReference type="InterPro" id="IPR018966">
    <property type="entry name" value="VTC_domain"/>
</dbReference>
<dbReference type="PANTHER" id="PTHR46140">
    <property type="entry name" value="VACUOLAR TRANSPORTER CHAPERONE 1-RELATED"/>
    <property type="match status" value="1"/>
</dbReference>
<dbReference type="GO" id="GO:0005774">
    <property type="term" value="C:vacuolar membrane"/>
    <property type="evidence" value="ECO:0007669"/>
    <property type="project" value="UniProtKB-SubCell"/>
</dbReference>
<organism evidence="6 7">
    <name type="scientific">Owenia fusiformis</name>
    <name type="common">Polychaete worm</name>
    <dbReference type="NCBI Taxonomy" id="6347"/>
    <lineage>
        <taxon>Eukaryota</taxon>
        <taxon>Metazoa</taxon>
        <taxon>Spiralia</taxon>
        <taxon>Lophotrochozoa</taxon>
        <taxon>Annelida</taxon>
        <taxon>Polychaeta</taxon>
        <taxon>Sedentaria</taxon>
        <taxon>Canalipalpata</taxon>
        <taxon>Sabellida</taxon>
        <taxon>Oweniida</taxon>
        <taxon>Oweniidae</taxon>
        <taxon>Owenia</taxon>
    </lineage>
</organism>
<proteinExistence type="predicted"/>
<evidence type="ECO:0000256" key="4">
    <source>
        <dbReference type="ARBA" id="ARBA00022989"/>
    </source>
</evidence>
<dbReference type="InterPro" id="IPR051572">
    <property type="entry name" value="VTC_Complex_Subunit"/>
</dbReference>
<gene>
    <name evidence="6" type="ORF">OFUS_LOCUS1430</name>
</gene>
<dbReference type="PANTHER" id="PTHR46140:SF1">
    <property type="entry name" value="VACUOLAR TRANSPORTER CHAPERONE COMPLEX SUBUNIT 4-RELATED"/>
    <property type="match status" value="1"/>
</dbReference>
<name>A0A8J1U8L1_OWEFU</name>
<protein>
    <submittedName>
        <fullName evidence="6">Uncharacterized protein</fullName>
    </submittedName>
</protein>
<keyword evidence="5" id="KW-0472">Membrane</keyword>
<dbReference type="InterPro" id="IPR042267">
    <property type="entry name" value="VTC_sf"/>
</dbReference>
<keyword evidence="2" id="KW-0926">Vacuole</keyword>
<dbReference type="GO" id="GO:0006799">
    <property type="term" value="P:polyphosphate biosynthetic process"/>
    <property type="evidence" value="ECO:0007669"/>
    <property type="project" value="UniProtKB-ARBA"/>
</dbReference>
<dbReference type="Pfam" id="PF09359">
    <property type="entry name" value="VTC"/>
    <property type="match status" value="1"/>
</dbReference>
<dbReference type="PROSITE" id="PS51382">
    <property type="entry name" value="SPX"/>
    <property type="match status" value="1"/>
</dbReference>
<reference evidence="6" key="1">
    <citation type="submission" date="2022-03" db="EMBL/GenBank/DDBJ databases">
        <authorList>
            <person name="Martin C."/>
        </authorList>
    </citation>
    <scope>NUCLEOTIDE SEQUENCE</scope>
</reference>
<evidence type="ECO:0000313" key="7">
    <source>
        <dbReference type="Proteomes" id="UP000749559"/>
    </source>
</evidence>
<sequence length="1022" mass="117060">MKFGNTLLRLSENDSKYGHQYMQYKLLKMHVKEQKGNNDPQKEVEFVRMLESELQRIKKLISAKIDELKSAGQGLQMSVKMADISNEIPDLQRLGNQADVLATDMAEIERFVFYNKEGFRKIVKKHDKVTGTRSFWFEAQKHAEFFSDLAHELEGILIQLSDIYEYIREKQGGNKVSAEHKVSQETFERKSTKYWIAMEDAFLLKTMLVKHMPLYIFSRTKQEDNKRMANKRTSILLQDHGKKFEEFKFLQKSGWISSVYFDSTDLHSYHRRVAMKEGATLIRIRWYGDPDESSVAGDMYLPRPPAKGLFCERKTHHECWVAEDSLKERFPIKKNNITDFITGKKPAAECCLSSGDSAMSLAEEIQKEILDNKLVPMVRTVYKRSAFQLEETNDVRITLDQALSFVNEHPSVRDDATWHRDETELENNEDWISFHAAVLEVKLKTASPEWLEELLKSPIIRMVNKFSKFQQSCTSYNADKVKIWPYWFEDDEIKEAKKRTKKIRQAKDEDEGIVREENKEQTLRKPTPSFGLEPDYAYDNKAYGDDALGDIEMGMFEKKAPSVNDVPGGTIGTFVSTVNDNPPGIKTIDMTEHSLKNGTSAYSNGGTAITKQRKRLASENKPEAVYNDNDDNTNCFGKPQKFKKATKRLKIEPKTYFANERTFMQWSTAALFLIGIGGTLVGTQSEVARVVTIVFFALALFMVLYACVVFYVRMVLIKRGTSGRFDDWFGPALLTCLLITGLGFSFYAFHYSWTMLPLTVIPIQYWESPVCVKLQLKNNPVFFSPSGLSTNDPERRLAWTCADNRIAQLDLDTGEFLQVHTIGDEGVKDFECVTFAKDADVIWIGSEEPENEIIEYNIKTKRRLRTLSMEPVSGKSTKLMEGLAFMDFYYPLQDLPQKVVGNGTFFTPRPQSLGSFYIPVGFGGVSPRSKIKVPADLTTEKIGAMTTLGDTLYTVFDNAHVLVGYDMFTAKMTRYQIPGNEKNWEGILFRPHSSGMWVYLAKDNPPEIWRFDFDTNSGFKGC</sequence>
<dbReference type="SUPFAM" id="SSF75011">
    <property type="entry name" value="3-carboxy-cis,cis-mucoante lactonizing enzyme"/>
    <property type="match status" value="1"/>
</dbReference>
<dbReference type="AlphaFoldDB" id="A0A8J1U8L1"/>
<dbReference type="Proteomes" id="UP000749559">
    <property type="component" value="Unassembled WGS sequence"/>
</dbReference>
<dbReference type="CDD" id="cd14447">
    <property type="entry name" value="SPX"/>
    <property type="match status" value="1"/>
</dbReference>
<dbReference type="InterPro" id="IPR004331">
    <property type="entry name" value="SPX_dom"/>
</dbReference>